<reference evidence="2" key="1">
    <citation type="journal article" date="2020" name="Stud. Mycol.">
        <title>101 Dothideomycetes genomes: a test case for predicting lifestyles and emergence of pathogens.</title>
        <authorList>
            <person name="Haridas S."/>
            <person name="Albert R."/>
            <person name="Binder M."/>
            <person name="Bloem J."/>
            <person name="Labutti K."/>
            <person name="Salamov A."/>
            <person name="Andreopoulos B."/>
            <person name="Baker S."/>
            <person name="Barry K."/>
            <person name="Bills G."/>
            <person name="Bluhm B."/>
            <person name="Cannon C."/>
            <person name="Castanera R."/>
            <person name="Culley D."/>
            <person name="Daum C."/>
            <person name="Ezra D."/>
            <person name="Gonzalez J."/>
            <person name="Henrissat B."/>
            <person name="Kuo A."/>
            <person name="Liang C."/>
            <person name="Lipzen A."/>
            <person name="Lutzoni F."/>
            <person name="Magnuson J."/>
            <person name="Mondo S."/>
            <person name="Nolan M."/>
            <person name="Ohm R."/>
            <person name="Pangilinan J."/>
            <person name="Park H.-J."/>
            <person name="Ramirez L."/>
            <person name="Alfaro M."/>
            <person name="Sun H."/>
            <person name="Tritt A."/>
            <person name="Yoshinaga Y."/>
            <person name="Zwiers L.-H."/>
            <person name="Turgeon B."/>
            <person name="Goodwin S."/>
            <person name="Spatafora J."/>
            <person name="Crous P."/>
            <person name="Grigoriev I."/>
        </authorList>
    </citation>
    <scope>NUCLEOTIDE SEQUENCE</scope>
    <source>
        <strain evidence="2">CBS 123094</strain>
    </source>
</reference>
<evidence type="ECO:0000313" key="2">
    <source>
        <dbReference type="EMBL" id="KAF2003548.1"/>
    </source>
</evidence>
<keyword evidence="3" id="KW-1185">Reference proteome</keyword>
<feature type="region of interest" description="Disordered" evidence="1">
    <location>
        <begin position="1"/>
        <end position="26"/>
    </location>
</feature>
<dbReference type="AlphaFoldDB" id="A0A6A5WR56"/>
<gene>
    <name evidence="2" type="ORF">P154DRAFT_532285</name>
</gene>
<feature type="compositionally biased region" description="Low complexity" evidence="1">
    <location>
        <begin position="189"/>
        <end position="198"/>
    </location>
</feature>
<sequence>MSIKGPPQPHPSSPPHTILSSPTRGRPQYRTTYALSIQRKQTRVTGYLSISQLSNPPYKALIAPSTTSNSIVYRPQAAQRTCCGRRNAESASPLPVHYPVNDGIHLHSSTTRQIHRVNLRTLDLKAVDCHMCPVPLGGGGLDEGEEDLEGVGGGVANGVDDAGLEGGEGIEDGGDIGSSPEAGEEEGVEVGFVAGRRG</sequence>
<name>A0A6A5WR56_9PLEO</name>
<proteinExistence type="predicted"/>
<protein>
    <submittedName>
        <fullName evidence="2">Uncharacterized protein</fullName>
    </submittedName>
</protein>
<feature type="compositionally biased region" description="Pro residues" evidence="1">
    <location>
        <begin position="1"/>
        <end position="14"/>
    </location>
</feature>
<organism evidence="2 3">
    <name type="scientific">Amniculicola lignicola CBS 123094</name>
    <dbReference type="NCBI Taxonomy" id="1392246"/>
    <lineage>
        <taxon>Eukaryota</taxon>
        <taxon>Fungi</taxon>
        <taxon>Dikarya</taxon>
        <taxon>Ascomycota</taxon>
        <taxon>Pezizomycotina</taxon>
        <taxon>Dothideomycetes</taxon>
        <taxon>Pleosporomycetidae</taxon>
        <taxon>Pleosporales</taxon>
        <taxon>Amniculicolaceae</taxon>
        <taxon>Amniculicola</taxon>
    </lineage>
</organism>
<feature type="region of interest" description="Disordered" evidence="1">
    <location>
        <begin position="154"/>
        <end position="198"/>
    </location>
</feature>
<accession>A0A6A5WR56</accession>
<dbReference type="EMBL" id="ML977572">
    <property type="protein sequence ID" value="KAF2003548.1"/>
    <property type="molecule type" value="Genomic_DNA"/>
</dbReference>
<dbReference type="Proteomes" id="UP000799779">
    <property type="component" value="Unassembled WGS sequence"/>
</dbReference>
<evidence type="ECO:0000256" key="1">
    <source>
        <dbReference type="SAM" id="MobiDB-lite"/>
    </source>
</evidence>
<evidence type="ECO:0000313" key="3">
    <source>
        <dbReference type="Proteomes" id="UP000799779"/>
    </source>
</evidence>